<dbReference type="Proteomes" id="UP000227088">
    <property type="component" value="Unassembled WGS sequence"/>
</dbReference>
<accession>A0A1Y5HT57</accession>
<proteinExistence type="predicted"/>
<sequence>MNSPISSTIYSVDNACEKQLRDHELPTSIEGFLIVTDSFSYLVDDLSWDQGNGKQPSILLLDASLADRLAEHEELEECFGGVALYHEWVEVTGLLRESGIGAFERQLYRIDALQVLIEADDESVNRIDISLP</sequence>
<gene>
    <name evidence="1" type="ORF">A9R00_05705</name>
</gene>
<evidence type="ECO:0000313" key="1">
    <source>
        <dbReference type="EMBL" id="OUS40501.1"/>
    </source>
</evidence>
<comment type="caution">
    <text evidence="1">The sequence shown here is derived from an EMBL/GenBank/DDBJ whole genome shotgun (WGS) entry which is preliminary data.</text>
</comment>
<dbReference type="AlphaFoldDB" id="A0A1Y5HT57"/>
<dbReference type="EMBL" id="MABE01000325">
    <property type="protein sequence ID" value="OUS40501.1"/>
    <property type="molecule type" value="Genomic_DNA"/>
</dbReference>
<protein>
    <submittedName>
        <fullName evidence="1">Uncharacterized protein</fullName>
    </submittedName>
</protein>
<name>A0A1Y5HT57_OLEAN</name>
<organism evidence="1 2">
    <name type="scientific">Oleispira antarctica</name>
    <dbReference type="NCBI Taxonomy" id="188908"/>
    <lineage>
        <taxon>Bacteria</taxon>
        <taxon>Pseudomonadati</taxon>
        <taxon>Pseudomonadota</taxon>
        <taxon>Gammaproteobacteria</taxon>
        <taxon>Oceanospirillales</taxon>
        <taxon>Oceanospirillaceae</taxon>
        <taxon>Oleispira</taxon>
    </lineage>
</organism>
<reference evidence="2" key="1">
    <citation type="journal article" date="2017" name="Proc. Natl. Acad. Sci. U.S.A.">
        <title>Simulation of Deepwater Horizon oil plume reveals substrate specialization within a complex community of hydrocarbon degraders.</title>
        <authorList>
            <person name="Hu P."/>
            <person name="Dubinsky E.A."/>
            <person name="Probst A.J."/>
            <person name="Wang J."/>
            <person name="Sieber C.M.K."/>
            <person name="Tom L.M."/>
            <person name="Gardinali P."/>
            <person name="Banfield J.F."/>
            <person name="Atlas R.M."/>
            <person name="Andersen G.L."/>
        </authorList>
    </citation>
    <scope>NUCLEOTIDE SEQUENCE [LARGE SCALE GENOMIC DNA]</scope>
</reference>
<evidence type="ECO:0000313" key="2">
    <source>
        <dbReference type="Proteomes" id="UP000227088"/>
    </source>
</evidence>